<name>A0ABP0INJ1_9DINO</name>
<dbReference type="EMBL" id="CAXAMN010003258">
    <property type="protein sequence ID" value="CAK9003607.1"/>
    <property type="molecule type" value="Genomic_DNA"/>
</dbReference>
<accession>A0ABP0INJ1</accession>
<proteinExistence type="predicted"/>
<keyword evidence="2" id="KW-1185">Reference proteome</keyword>
<protein>
    <submittedName>
        <fullName evidence="1">Uncharacterized protein</fullName>
    </submittedName>
</protein>
<organism evidence="1 2">
    <name type="scientific">Durusdinium trenchii</name>
    <dbReference type="NCBI Taxonomy" id="1381693"/>
    <lineage>
        <taxon>Eukaryota</taxon>
        <taxon>Sar</taxon>
        <taxon>Alveolata</taxon>
        <taxon>Dinophyceae</taxon>
        <taxon>Suessiales</taxon>
        <taxon>Symbiodiniaceae</taxon>
        <taxon>Durusdinium</taxon>
    </lineage>
</organism>
<evidence type="ECO:0000313" key="2">
    <source>
        <dbReference type="Proteomes" id="UP001642484"/>
    </source>
</evidence>
<evidence type="ECO:0000313" key="1">
    <source>
        <dbReference type="EMBL" id="CAK9003607.1"/>
    </source>
</evidence>
<comment type="caution">
    <text evidence="1">The sequence shown here is derived from an EMBL/GenBank/DDBJ whole genome shotgun (WGS) entry which is preliminary data.</text>
</comment>
<dbReference type="Proteomes" id="UP001642484">
    <property type="component" value="Unassembled WGS sequence"/>
</dbReference>
<gene>
    <name evidence="1" type="ORF">CCMP2556_LOCUS7354</name>
</gene>
<sequence>MSAFKQFGWPERPLVCLHGHALAEKAGLRIAEDLKLPISHEETLFSTPEDVDALMTLFSSYPYPKNKVFIRRGHGFLILADTVDSATQDPESRRIEHCCFVPHPTAEGSLFFGSSEATKH</sequence>
<reference evidence="1 2" key="1">
    <citation type="submission" date="2024-02" db="EMBL/GenBank/DDBJ databases">
        <authorList>
            <person name="Chen Y."/>
            <person name="Shah S."/>
            <person name="Dougan E. K."/>
            <person name="Thang M."/>
            <person name="Chan C."/>
        </authorList>
    </citation>
    <scope>NUCLEOTIDE SEQUENCE [LARGE SCALE GENOMIC DNA]</scope>
</reference>